<dbReference type="SUPFAM" id="SSF53474">
    <property type="entry name" value="alpha/beta-Hydrolases"/>
    <property type="match status" value="1"/>
</dbReference>
<evidence type="ECO:0000259" key="1">
    <source>
        <dbReference type="Pfam" id="PF01738"/>
    </source>
</evidence>
<evidence type="ECO:0000313" key="2">
    <source>
        <dbReference type="EMBL" id="KJA22048.1"/>
    </source>
</evidence>
<dbReference type="PANTHER" id="PTHR17630:SF44">
    <property type="entry name" value="PROTEIN AIM2"/>
    <property type="match status" value="1"/>
</dbReference>
<dbReference type="STRING" id="945553.A0A0D2MEL9"/>
<accession>A0A0D2MEL9</accession>
<sequence length="256" mass="28431">MATSTTSPLLAGTFGDCCFSASVKHEGDPVGRVDTIAGFQTYVSDPPVSTTGPKKVVLYLSDVYGPFLDSIKLLQDFYASNGFYVLGVDYFFGEYISQHEHTPGFDRTQWAENKLKYALGVTDKWIDAVRTLHGQDAKYFAVGYCFGGPFTMNLAATDKITAAAFAHPAFLSEDHFKNVKCPLLMSCAETDHTFPTSARHRAEDILAEIKATYHVQVFSGVLHGFTRGDKTVENIRWAREQSAQSVMTWFNRFAQT</sequence>
<dbReference type="OrthoDB" id="1393670at2759"/>
<name>A0A0D2MEL9_HYPSF</name>
<gene>
    <name evidence="2" type="ORF">HYPSUDRAFT_139718</name>
</gene>
<protein>
    <recommendedName>
        <fullName evidence="1">Dienelactone hydrolase domain-containing protein</fullName>
    </recommendedName>
</protein>
<dbReference type="Proteomes" id="UP000054270">
    <property type="component" value="Unassembled WGS sequence"/>
</dbReference>
<organism evidence="2 3">
    <name type="scientific">Hypholoma sublateritium (strain FD-334 SS-4)</name>
    <dbReference type="NCBI Taxonomy" id="945553"/>
    <lineage>
        <taxon>Eukaryota</taxon>
        <taxon>Fungi</taxon>
        <taxon>Dikarya</taxon>
        <taxon>Basidiomycota</taxon>
        <taxon>Agaricomycotina</taxon>
        <taxon>Agaricomycetes</taxon>
        <taxon>Agaricomycetidae</taxon>
        <taxon>Agaricales</taxon>
        <taxon>Agaricineae</taxon>
        <taxon>Strophariaceae</taxon>
        <taxon>Hypholoma</taxon>
    </lineage>
</organism>
<dbReference type="PANTHER" id="PTHR17630">
    <property type="entry name" value="DIENELACTONE HYDROLASE"/>
    <property type="match status" value="1"/>
</dbReference>
<dbReference type="GO" id="GO:0016787">
    <property type="term" value="F:hydrolase activity"/>
    <property type="evidence" value="ECO:0007669"/>
    <property type="project" value="InterPro"/>
</dbReference>
<keyword evidence="3" id="KW-1185">Reference proteome</keyword>
<feature type="domain" description="Dienelactone hydrolase" evidence="1">
    <location>
        <begin position="40"/>
        <end position="253"/>
    </location>
</feature>
<dbReference type="InterPro" id="IPR029058">
    <property type="entry name" value="AB_hydrolase_fold"/>
</dbReference>
<dbReference type="Pfam" id="PF01738">
    <property type="entry name" value="DLH"/>
    <property type="match status" value="1"/>
</dbReference>
<dbReference type="AlphaFoldDB" id="A0A0D2MEL9"/>
<reference evidence="3" key="1">
    <citation type="submission" date="2014-04" db="EMBL/GenBank/DDBJ databases">
        <title>Evolutionary Origins and Diversification of the Mycorrhizal Mutualists.</title>
        <authorList>
            <consortium name="DOE Joint Genome Institute"/>
            <consortium name="Mycorrhizal Genomics Consortium"/>
            <person name="Kohler A."/>
            <person name="Kuo A."/>
            <person name="Nagy L.G."/>
            <person name="Floudas D."/>
            <person name="Copeland A."/>
            <person name="Barry K.W."/>
            <person name="Cichocki N."/>
            <person name="Veneault-Fourrey C."/>
            <person name="LaButti K."/>
            <person name="Lindquist E.A."/>
            <person name="Lipzen A."/>
            <person name="Lundell T."/>
            <person name="Morin E."/>
            <person name="Murat C."/>
            <person name="Riley R."/>
            <person name="Ohm R."/>
            <person name="Sun H."/>
            <person name="Tunlid A."/>
            <person name="Henrissat B."/>
            <person name="Grigoriev I.V."/>
            <person name="Hibbett D.S."/>
            <person name="Martin F."/>
        </authorList>
    </citation>
    <scope>NUCLEOTIDE SEQUENCE [LARGE SCALE GENOMIC DNA]</scope>
    <source>
        <strain evidence="3">FD-334 SS-4</strain>
    </source>
</reference>
<dbReference type="InterPro" id="IPR002925">
    <property type="entry name" value="Dienelactn_hydro"/>
</dbReference>
<dbReference type="EMBL" id="KN817553">
    <property type="protein sequence ID" value="KJA22048.1"/>
    <property type="molecule type" value="Genomic_DNA"/>
</dbReference>
<dbReference type="OMA" id="TVENIRW"/>
<dbReference type="Gene3D" id="3.40.50.1820">
    <property type="entry name" value="alpha/beta hydrolase"/>
    <property type="match status" value="1"/>
</dbReference>
<evidence type="ECO:0000313" key="3">
    <source>
        <dbReference type="Proteomes" id="UP000054270"/>
    </source>
</evidence>
<proteinExistence type="predicted"/>